<feature type="region of interest" description="Disordered" evidence="1">
    <location>
        <begin position="44"/>
        <end position="72"/>
    </location>
</feature>
<keyword evidence="2" id="KW-0812">Transmembrane</keyword>
<feature type="transmembrane region" description="Helical" evidence="2">
    <location>
        <begin position="85"/>
        <end position="105"/>
    </location>
</feature>
<keyword evidence="4" id="KW-1185">Reference proteome</keyword>
<name>K6ZLE1_9ALTE</name>
<reference evidence="4" key="1">
    <citation type="journal article" date="2014" name="Environ. Microbiol.">
        <title>Comparative genomics of the marine bacterial genus Glaciecola reveals the high degree of genomic diversity and genomic characteristic for cold adaptation.</title>
        <authorList>
            <person name="Qin Q.L."/>
            <person name="Xie B.B."/>
            <person name="Yu Y."/>
            <person name="Shu Y.L."/>
            <person name="Rong J.C."/>
            <person name="Zhang Y.J."/>
            <person name="Zhao D.L."/>
            <person name="Chen X.L."/>
            <person name="Zhang X.Y."/>
            <person name="Chen B."/>
            <person name="Zhou B.C."/>
            <person name="Zhang Y.Z."/>
        </authorList>
    </citation>
    <scope>NUCLEOTIDE SEQUENCE [LARGE SCALE GENOMIC DNA]</scope>
    <source>
        <strain evidence="4">ACAM 615</strain>
    </source>
</reference>
<proteinExistence type="predicted"/>
<organism evidence="3 4">
    <name type="scientific">Brumicola pallidula DSM 14239 = ACAM 615</name>
    <dbReference type="NCBI Taxonomy" id="1121922"/>
    <lineage>
        <taxon>Bacteria</taxon>
        <taxon>Pseudomonadati</taxon>
        <taxon>Pseudomonadota</taxon>
        <taxon>Gammaproteobacteria</taxon>
        <taxon>Alteromonadales</taxon>
        <taxon>Alteromonadaceae</taxon>
        <taxon>Brumicola</taxon>
    </lineage>
</organism>
<feature type="compositionally biased region" description="Basic and acidic residues" evidence="1">
    <location>
        <begin position="44"/>
        <end position="69"/>
    </location>
</feature>
<evidence type="ECO:0008006" key="5">
    <source>
        <dbReference type="Google" id="ProtNLM"/>
    </source>
</evidence>
<comment type="caution">
    <text evidence="3">The sequence shown here is derived from an EMBL/GenBank/DDBJ whole genome shotgun (WGS) entry which is preliminary data.</text>
</comment>
<dbReference type="OrthoDB" id="5600789at2"/>
<feature type="region of interest" description="Disordered" evidence="1">
    <location>
        <begin position="1"/>
        <end position="28"/>
    </location>
</feature>
<gene>
    <name evidence="3" type="ORF">GPAL_2852</name>
</gene>
<evidence type="ECO:0000256" key="2">
    <source>
        <dbReference type="SAM" id="Phobius"/>
    </source>
</evidence>
<dbReference type="RefSeq" id="WP_006012966.1">
    <property type="nucleotide sequence ID" value="NZ_BAEQ01000050.1"/>
</dbReference>
<keyword evidence="2" id="KW-1133">Transmembrane helix</keyword>
<dbReference type="Pfam" id="PF11169">
    <property type="entry name" value="DUF2956"/>
    <property type="match status" value="1"/>
</dbReference>
<evidence type="ECO:0000313" key="3">
    <source>
        <dbReference type="EMBL" id="GAC29703.1"/>
    </source>
</evidence>
<evidence type="ECO:0000256" key="1">
    <source>
        <dbReference type="SAM" id="MobiDB-lite"/>
    </source>
</evidence>
<keyword evidence="2" id="KW-0472">Membrane</keyword>
<dbReference type="Proteomes" id="UP000006251">
    <property type="component" value="Unassembled WGS sequence"/>
</dbReference>
<sequence>MKNKVSPEVEAQAMKMAKGTQKAGQTKDQTKLIAQGIRKGIAEYKKQQGKKSREMDKQRKQKTKQRENESIETVDEVSANNSIKVLPWVLLALSWLGFVGYLFVFHV</sequence>
<accession>K6ZLE1</accession>
<protein>
    <recommendedName>
        <fullName evidence="5">DUF2956 domain-containing protein</fullName>
    </recommendedName>
</protein>
<dbReference type="AlphaFoldDB" id="K6ZLE1"/>
<dbReference type="EMBL" id="BAEQ01000050">
    <property type="protein sequence ID" value="GAC29703.1"/>
    <property type="molecule type" value="Genomic_DNA"/>
</dbReference>
<dbReference type="InterPro" id="IPR021339">
    <property type="entry name" value="DUF2956"/>
</dbReference>
<evidence type="ECO:0000313" key="4">
    <source>
        <dbReference type="Proteomes" id="UP000006251"/>
    </source>
</evidence>
<dbReference type="STRING" id="1121922.GCA_000428905_00337"/>